<evidence type="ECO:0000256" key="6">
    <source>
        <dbReference type="ARBA" id="ARBA00023136"/>
    </source>
</evidence>
<feature type="transmembrane region" description="Helical" evidence="7">
    <location>
        <begin position="34"/>
        <end position="57"/>
    </location>
</feature>
<dbReference type="PANTHER" id="PTHR31376">
    <property type="entry name" value="OS09G0467300 PROTEIN-RELATED"/>
    <property type="match status" value="1"/>
</dbReference>
<evidence type="ECO:0000256" key="1">
    <source>
        <dbReference type="ARBA" id="ARBA00004370"/>
    </source>
</evidence>
<gene>
    <name evidence="8" type="ORF">RIF29_20324</name>
</gene>
<sequence>MCFFASLFCFVGMIINNDFKVISSEARNFGLGEATYYVVMVASAVVCQINVLGAIGVIFCATSLFSGIVIALMVPVTEVLAVIFYRETFKAEKGVSVVLSIWGFVSYFYGEYKQAKKIKRNCILKNELPLKHIIQNP</sequence>
<organism evidence="8 9">
    <name type="scientific">Crotalaria pallida</name>
    <name type="common">Smooth rattlebox</name>
    <name type="synonym">Crotalaria striata</name>
    <dbReference type="NCBI Taxonomy" id="3830"/>
    <lineage>
        <taxon>Eukaryota</taxon>
        <taxon>Viridiplantae</taxon>
        <taxon>Streptophyta</taxon>
        <taxon>Embryophyta</taxon>
        <taxon>Tracheophyta</taxon>
        <taxon>Spermatophyta</taxon>
        <taxon>Magnoliopsida</taxon>
        <taxon>eudicotyledons</taxon>
        <taxon>Gunneridae</taxon>
        <taxon>Pentapetalae</taxon>
        <taxon>rosids</taxon>
        <taxon>fabids</taxon>
        <taxon>Fabales</taxon>
        <taxon>Fabaceae</taxon>
        <taxon>Papilionoideae</taxon>
        <taxon>50 kb inversion clade</taxon>
        <taxon>genistoids sensu lato</taxon>
        <taxon>core genistoids</taxon>
        <taxon>Crotalarieae</taxon>
        <taxon>Crotalaria</taxon>
    </lineage>
</organism>
<comment type="caution">
    <text evidence="8">The sequence shown here is derived from an EMBL/GenBank/DDBJ whole genome shotgun (WGS) entry which is preliminary data.</text>
</comment>
<keyword evidence="5 7" id="KW-1133">Transmembrane helix</keyword>
<name>A0AAN9F496_CROPI</name>
<evidence type="ECO:0000256" key="7">
    <source>
        <dbReference type="SAM" id="Phobius"/>
    </source>
</evidence>
<dbReference type="Pfam" id="PF16913">
    <property type="entry name" value="PUNUT"/>
    <property type="match status" value="1"/>
</dbReference>
<evidence type="ECO:0000256" key="2">
    <source>
        <dbReference type="ARBA" id="ARBA00006213"/>
    </source>
</evidence>
<evidence type="ECO:0000313" key="8">
    <source>
        <dbReference type="EMBL" id="KAK7267646.1"/>
    </source>
</evidence>
<dbReference type="GO" id="GO:0016020">
    <property type="term" value="C:membrane"/>
    <property type="evidence" value="ECO:0007669"/>
    <property type="project" value="UniProtKB-SubCell"/>
</dbReference>
<keyword evidence="9" id="KW-1185">Reference proteome</keyword>
<dbReference type="GO" id="GO:0005345">
    <property type="term" value="F:purine nucleobase transmembrane transporter activity"/>
    <property type="evidence" value="ECO:0007669"/>
    <property type="project" value="UniProtKB-ARBA"/>
</dbReference>
<feature type="transmembrane region" description="Helical" evidence="7">
    <location>
        <begin position="64"/>
        <end position="85"/>
    </location>
</feature>
<comment type="similarity">
    <text evidence="2">Belongs to the purine permeases (TC 2.A.7.14) family.</text>
</comment>
<evidence type="ECO:0000313" key="9">
    <source>
        <dbReference type="Proteomes" id="UP001372338"/>
    </source>
</evidence>
<dbReference type="Proteomes" id="UP001372338">
    <property type="component" value="Unassembled WGS sequence"/>
</dbReference>
<feature type="transmembrane region" description="Helical" evidence="7">
    <location>
        <begin position="91"/>
        <end position="110"/>
    </location>
</feature>
<accession>A0AAN9F496</accession>
<dbReference type="PANTHER" id="PTHR31376:SF1">
    <property type="entry name" value="PURINE PERMEASE 2"/>
    <property type="match status" value="1"/>
</dbReference>
<evidence type="ECO:0000256" key="4">
    <source>
        <dbReference type="ARBA" id="ARBA00022692"/>
    </source>
</evidence>
<keyword evidence="4 7" id="KW-0812">Transmembrane</keyword>
<proteinExistence type="inferred from homology"/>
<dbReference type="InterPro" id="IPR030182">
    <property type="entry name" value="PUP_plant"/>
</dbReference>
<protein>
    <submittedName>
        <fullName evidence="8">Uncharacterized protein</fullName>
    </submittedName>
</protein>
<evidence type="ECO:0000256" key="3">
    <source>
        <dbReference type="ARBA" id="ARBA00022448"/>
    </source>
</evidence>
<keyword evidence="3" id="KW-0813">Transport</keyword>
<dbReference type="GO" id="GO:0015211">
    <property type="term" value="F:purine nucleoside transmembrane transporter activity"/>
    <property type="evidence" value="ECO:0007669"/>
    <property type="project" value="InterPro"/>
</dbReference>
<keyword evidence="6 7" id="KW-0472">Membrane</keyword>
<reference evidence="8 9" key="1">
    <citation type="submission" date="2024-01" db="EMBL/GenBank/DDBJ databases">
        <title>The genomes of 5 underutilized Papilionoideae crops provide insights into root nodulation and disease resistanc.</title>
        <authorList>
            <person name="Yuan L."/>
        </authorList>
    </citation>
    <scope>NUCLEOTIDE SEQUENCE [LARGE SCALE GENOMIC DNA]</scope>
    <source>
        <strain evidence="8">ZHUSHIDOU_FW_LH</strain>
        <tissue evidence="8">Leaf</tissue>
    </source>
</reference>
<dbReference type="EMBL" id="JAYWIO010000004">
    <property type="protein sequence ID" value="KAK7267646.1"/>
    <property type="molecule type" value="Genomic_DNA"/>
</dbReference>
<dbReference type="AlphaFoldDB" id="A0AAN9F496"/>
<evidence type="ECO:0000256" key="5">
    <source>
        <dbReference type="ARBA" id="ARBA00022989"/>
    </source>
</evidence>
<comment type="subcellular location">
    <subcellularLocation>
        <location evidence="1">Membrane</location>
    </subcellularLocation>
</comment>